<dbReference type="Pfam" id="PF10722">
    <property type="entry name" value="YbjN"/>
    <property type="match status" value="1"/>
</dbReference>
<dbReference type="InterPro" id="IPR019660">
    <property type="entry name" value="Put_sensory_transdc_reg_YbjN"/>
</dbReference>
<protein>
    <submittedName>
        <fullName evidence="1">Histidine kinase</fullName>
    </submittedName>
</protein>
<dbReference type="SUPFAM" id="SSF69635">
    <property type="entry name" value="Type III secretory system chaperone-like"/>
    <property type="match status" value="1"/>
</dbReference>
<proteinExistence type="predicted"/>
<evidence type="ECO:0000313" key="1">
    <source>
        <dbReference type="EMBL" id="ORX07068.1"/>
    </source>
</evidence>
<accession>A0A1X2ENF5</accession>
<dbReference type="Proteomes" id="UP000193090">
    <property type="component" value="Unassembled WGS sequence"/>
</dbReference>
<organism evidence="1 2">
    <name type="scientific">Mycolicibacillus trivialis</name>
    <dbReference type="NCBI Taxonomy" id="1798"/>
    <lineage>
        <taxon>Bacteria</taxon>
        <taxon>Bacillati</taxon>
        <taxon>Actinomycetota</taxon>
        <taxon>Actinomycetes</taxon>
        <taxon>Mycobacteriales</taxon>
        <taxon>Mycobacteriaceae</taxon>
        <taxon>Mycolicibacillus</taxon>
    </lineage>
</organism>
<reference evidence="1 2" key="1">
    <citation type="submission" date="2016-01" db="EMBL/GenBank/DDBJ databases">
        <title>The new phylogeny of the genus Mycobacterium.</title>
        <authorList>
            <person name="Tarcisio F."/>
            <person name="Conor M."/>
            <person name="Antonella G."/>
            <person name="Elisabetta G."/>
            <person name="Giulia F.S."/>
            <person name="Sara T."/>
            <person name="Anna F."/>
            <person name="Clotilde B."/>
            <person name="Roberto B."/>
            <person name="Veronica D.S."/>
            <person name="Fabio R."/>
            <person name="Monica P."/>
            <person name="Olivier J."/>
            <person name="Enrico T."/>
            <person name="Nicola S."/>
        </authorList>
    </citation>
    <scope>NUCLEOTIDE SEQUENCE [LARGE SCALE GENOMIC DNA]</scope>
    <source>
        <strain evidence="1 2">DSM 44153</strain>
    </source>
</reference>
<comment type="caution">
    <text evidence="1">The sequence shown here is derived from an EMBL/GenBank/DDBJ whole genome shotgun (WGS) entry which is preliminary data.</text>
</comment>
<keyword evidence="1" id="KW-0808">Transferase</keyword>
<dbReference type="STRING" id="1798.AWC30_05595"/>
<name>A0A1X2ENF5_9MYCO</name>
<dbReference type="RefSeq" id="WP_085109178.1">
    <property type="nucleotide sequence ID" value="NZ_JACKSN010000030.1"/>
</dbReference>
<keyword evidence="1" id="KW-0418">Kinase</keyword>
<sequence length="173" mass="19672">MSEQVRRIIEDTLQAADLTYSHHPGAHGGLPGLIVELPGERKLTTNTFLSIGEHSVRVEAFVCRQPDENHQGVYRFLLKRNRRLYGVAYTLDNLGDIYLVGRMALESVTADEIDRVLGQVLEAVDFDFNTLLELGFRSSIEKEWAWRVERGESLKNLRAFEHLIDDDGSSDRS</sequence>
<evidence type="ECO:0000313" key="2">
    <source>
        <dbReference type="Proteomes" id="UP000193090"/>
    </source>
</evidence>
<gene>
    <name evidence="1" type="ORF">AWC30_05595</name>
</gene>
<dbReference type="Gene3D" id="3.30.1460.10">
    <property type="match status" value="1"/>
</dbReference>
<keyword evidence="2" id="KW-1185">Reference proteome</keyword>
<dbReference type="OrthoDB" id="3212317at2"/>
<dbReference type="AlphaFoldDB" id="A0A1X2ENF5"/>
<dbReference type="GO" id="GO:0016301">
    <property type="term" value="F:kinase activity"/>
    <property type="evidence" value="ECO:0007669"/>
    <property type="project" value="UniProtKB-KW"/>
</dbReference>
<dbReference type="EMBL" id="LQPZ01000013">
    <property type="protein sequence ID" value="ORX07068.1"/>
    <property type="molecule type" value="Genomic_DNA"/>
</dbReference>